<keyword evidence="6" id="KW-1185">Reference proteome</keyword>
<dbReference type="PRINTS" id="PR00081">
    <property type="entry name" value="GDHRDH"/>
</dbReference>
<evidence type="ECO:0000256" key="4">
    <source>
        <dbReference type="RuleBase" id="RU000363"/>
    </source>
</evidence>
<name>A0A8K0XTD7_9AGAR</name>
<dbReference type="OrthoDB" id="5371740at2759"/>
<gene>
    <name evidence="5" type="ORF">BXZ70DRAFT_592636</name>
</gene>
<proteinExistence type="inferred from homology"/>
<evidence type="ECO:0000256" key="3">
    <source>
        <dbReference type="ARBA" id="ARBA00023002"/>
    </source>
</evidence>
<dbReference type="PANTHER" id="PTHR44229">
    <property type="entry name" value="15-HYDROXYPROSTAGLANDIN DEHYDROGENASE [NAD(+)]"/>
    <property type="match status" value="1"/>
</dbReference>
<dbReference type="InterPro" id="IPR036291">
    <property type="entry name" value="NAD(P)-bd_dom_sf"/>
</dbReference>
<accession>A0A8K0XTD7</accession>
<sequence length="269" mass="28730">MPSPVHKGKNALITGGASGIGKSLAAHLVSHGARVVCCDMNTAVGQRVVEAINAERPNSPPVAFFVKMNVTSWEEVVDGFKKAEELLQSKIDFVFANAGIISGKQQCFPDEGGKPSTRLLDVNTTGVLYTMQAAINHFRAHKSRGSIIVTASIAGIYPLRPDPLYSASKHAVVGLVRSAAMRTEKEGIYINAIAPAATESGMTSQSKVKEMSALGLATSMATILQAFEVFLVPECRLFGQLAEPIGQEVNLIGYPLPVTRRPKETSPRL</sequence>
<dbReference type="PRINTS" id="PR00080">
    <property type="entry name" value="SDRFAMILY"/>
</dbReference>
<dbReference type="GO" id="GO:0016616">
    <property type="term" value="F:oxidoreductase activity, acting on the CH-OH group of donors, NAD or NADP as acceptor"/>
    <property type="evidence" value="ECO:0007669"/>
    <property type="project" value="TreeGrafter"/>
</dbReference>
<dbReference type="EMBL" id="JAEVFJ010000005">
    <property type="protein sequence ID" value="KAH8104523.1"/>
    <property type="molecule type" value="Genomic_DNA"/>
</dbReference>
<dbReference type="GO" id="GO:0005737">
    <property type="term" value="C:cytoplasm"/>
    <property type="evidence" value="ECO:0007669"/>
    <property type="project" value="TreeGrafter"/>
</dbReference>
<dbReference type="InterPro" id="IPR002347">
    <property type="entry name" value="SDR_fam"/>
</dbReference>
<evidence type="ECO:0000313" key="6">
    <source>
        <dbReference type="Proteomes" id="UP000813824"/>
    </source>
</evidence>
<comment type="similarity">
    <text evidence="1 4">Belongs to the short-chain dehydrogenases/reductases (SDR) family.</text>
</comment>
<protein>
    <submittedName>
        <fullName evidence="5">NAD(P)-binding protein</fullName>
    </submittedName>
</protein>
<dbReference type="SUPFAM" id="SSF51735">
    <property type="entry name" value="NAD(P)-binding Rossmann-fold domains"/>
    <property type="match status" value="1"/>
</dbReference>
<dbReference type="Gene3D" id="3.40.50.720">
    <property type="entry name" value="NAD(P)-binding Rossmann-like Domain"/>
    <property type="match status" value="1"/>
</dbReference>
<dbReference type="Proteomes" id="UP000813824">
    <property type="component" value="Unassembled WGS sequence"/>
</dbReference>
<comment type="caution">
    <text evidence="5">The sequence shown here is derived from an EMBL/GenBank/DDBJ whole genome shotgun (WGS) entry which is preliminary data.</text>
</comment>
<evidence type="ECO:0000256" key="1">
    <source>
        <dbReference type="ARBA" id="ARBA00006484"/>
    </source>
</evidence>
<dbReference type="AlphaFoldDB" id="A0A8K0XTD7"/>
<dbReference type="InterPro" id="IPR020904">
    <property type="entry name" value="Sc_DH/Rdtase_CS"/>
</dbReference>
<dbReference type="Pfam" id="PF00106">
    <property type="entry name" value="adh_short"/>
    <property type="match status" value="1"/>
</dbReference>
<organism evidence="5 6">
    <name type="scientific">Cristinia sonorae</name>
    <dbReference type="NCBI Taxonomy" id="1940300"/>
    <lineage>
        <taxon>Eukaryota</taxon>
        <taxon>Fungi</taxon>
        <taxon>Dikarya</taxon>
        <taxon>Basidiomycota</taxon>
        <taxon>Agaricomycotina</taxon>
        <taxon>Agaricomycetes</taxon>
        <taxon>Agaricomycetidae</taxon>
        <taxon>Agaricales</taxon>
        <taxon>Pleurotineae</taxon>
        <taxon>Stephanosporaceae</taxon>
        <taxon>Cristinia</taxon>
    </lineage>
</organism>
<evidence type="ECO:0000313" key="5">
    <source>
        <dbReference type="EMBL" id="KAH8104523.1"/>
    </source>
</evidence>
<dbReference type="PROSITE" id="PS00061">
    <property type="entry name" value="ADH_SHORT"/>
    <property type="match status" value="1"/>
</dbReference>
<evidence type="ECO:0000256" key="2">
    <source>
        <dbReference type="ARBA" id="ARBA00022857"/>
    </source>
</evidence>
<reference evidence="5" key="1">
    <citation type="journal article" date="2021" name="New Phytol.">
        <title>Evolutionary innovations through gain and loss of genes in the ectomycorrhizal Boletales.</title>
        <authorList>
            <person name="Wu G."/>
            <person name="Miyauchi S."/>
            <person name="Morin E."/>
            <person name="Kuo A."/>
            <person name="Drula E."/>
            <person name="Varga T."/>
            <person name="Kohler A."/>
            <person name="Feng B."/>
            <person name="Cao Y."/>
            <person name="Lipzen A."/>
            <person name="Daum C."/>
            <person name="Hundley H."/>
            <person name="Pangilinan J."/>
            <person name="Johnson J."/>
            <person name="Barry K."/>
            <person name="LaButti K."/>
            <person name="Ng V."/>
            <person name="Ahrendt S."/>
            <person name="Min B."/>
            <person name="Choi I.G."/>
            <person name="Park H."/>
            <person name="Plett J.M."/>
            <person name="Magnuson J."/>
            <person name="Spatafora J.W."/>
            <person name="Nagy L.G."/>
            <person name="Henrissat B."/>
            <person name="Grigoriev I.V."/>
            <person name="Yang Z.L."/>
            <person name="Xu J."/>
            <person name="Martin F.M."/>
        </authorList>
    </citation>
    <scope>NUCLEOTIDE SEQUENCE</scope>
    <source>
        <strain evidence="5">KKN 215</strain>
    </source>
</reference>
<keyword evidence="3" id="KW-0560">Oxidoreductase</keyword>
<dbReference type="PANTHER" id="PTHR44229:SF4">
    <property type="entry name" value="15-HYDROXYPROSTAGLANDIN DEHYDROGENASE [NAD(+)]"/>
    <property type="match status" value="1"/>
</dbReference>
<keyword evidence="2" id="KW-0521">NADP</keyword>